<evidence type="ECO:0000313" key="3">
    <source>
        <dbReference type="Proteomes" id="UP000037035"/>
    </source>
</evidence>
<accession>A0A0L6VQZ8</accession>
<keyword evidence="1" id="KW-0812">Transmembrane</keyword>
<comment type="caution">
    <text evidence="2">The sequence shown here is derived from an EMBL/GenBank/DDBJ whole genome shotgun (WGS) entry which is preliminary data.</text>
</comment>
<reference evidence="2 3" key="1">
    <citation type="submission" date="2015-08" db="EMBL/GenBank/DDBJ databases">
        <title>Next Generation Sequencing and Analysis of the Genome of Puccinia sorghi L Schw, the Causal Agent of Maize Common Rust.</title>
        <authorList>
            <person name="Rochi L."/>
            <person name="Burguener G."/>
            <person name="Darino M."/>
            <person name="Turjanski A."/>
            <person name="Kreff E."/>
            <person name="Dieguez M.J."/>
            <person name="Sacco F."/>
        </authorList>
    </citation>
    <scope>NUCLEOTIDE SEQUENCE [LARGE SCALE GENOMIC DNA]</scope>
    <source>
        <strain evidence="2 3">RO10H11247</strain>
    </source>
</reference>
<dbReference type="EMBL" id="LAVV01002765">
    <property type="protein sequence ID" value="KNZ62615.1"/>
    <property type="molecule type" value="Genomic_DNA"/>
</dbReference>
<dbReference type="AlphaFoldDB" id="A0A0L6VQZ8"/>
<feature type="transmembrane region" description="Helical" evidence="1">
    <location>
        <begin position="24"/>
        <end position="45"/>
    </location>
</feature>
<sequence>MSRAHLAYSQTFPFFLSHFSQTSLTHILFLVGALFSITGATKFALENEIIIKMAKAGSLIGKTKETKLQELQHLYSKASEFLWNTGSGLMDEERIRME</sequence>
<keyword evidence="1" id="KW-1133">Transmembrane helix</keyword>
<keyword evidence="1" id="KW-0472">Membrane</keyword>
<keyword evidence="3" id="KW-1185">Reference proteome</keyword>
<dbReference type="Proteomes" id="UP000037035">
    <property type="component" value="Unassembled WGS sequence"/>
</dbReference>
<evidence type="ECO:0000256" key="1">
    <source>
        <dbReference type="SAM" id="Phobius"/>
    </source>
</evidence>
<name>A0A0L6VQZ8_9BASI</name>
<evidence type="ECO:0000313" key="2">
    <source>
        <dbReference type="EMBL" id="KNZ62615.1"/>
    </source>
</evidence>
<protein>
    <submittedName>
        <fullName evidence="2">Uncharacterized protein</fullName>
    </submittedName>
</protein>
<organism evidence="2 3">
    <name type="scientific">Puccinia sorghi</name>
    <dbReference type="NCBI Taxonomy" id="27349"/>
    <lineage>
        <taxon>Eukaryota</taxon>
        <taxon>Fungi</taxon>
        <taxon>Dikarya</taxon>
        <taxon>Basidiomycota</taxon>
        <taxon>Pucciniomycotina</taxon>
        <taxon>Pucciniomycetes</taxon>
        <taxon>Pucciniales</taxon>
        <taxon>Pucciniaceae</taxon>
        <taxon>Puccinia</taxon>
    </lineage>
</organism>
<dbReference type="VEuPathDB" id="FungiDB:VP01_1248g4"/>
<proteinExistence type="predicted"/>
<gene>
    <name evidence="2" type="ORF">VP01_1248g4</name>
</gene>